<evidence type="ECO:0000256" key="4">
    <source>
        <dbReference type="ARBA" id="ARBA00023136"/>
    </source>
</evidence>
<evidence type="ECO:0000256" key="3">
    <source>
        <dbReference type="ARBA" id="ARBA00022989"/>
    </source>
</evidence>
<gene>
    <name evidence="7" type="ORF">HK103_006831</name>
</gene>
<evidence type="ECO:0000259" key="6">
    <source>
        <dbReference type="Pfam" id="PF03151"/>
    </source>
</evidence>
<keyword evidence="2 5" id="KW-0812">Transmembrane</keyword>
<feature type="transmembrane region" description="Helical" evidence="5">
    <location>
        <begin position="303"/>
        <end position="324"/>
    </location>
</feature>
<keyword evidence="8" id="KW-1185">Reference proteome</keyword>
<sequence length="710" mass="79493">MLPVENNNDEEKNILLSDDSEIKQKKVTEQWKVIVWMVINLFATVGIVFTNKAIFTDSKLVKMPITFTAFHFACTSFVLMVTNQVGIFNAKPLGLVTILPLCLAFCGNVIFPNLSLAFSSVSFYQLVRILLTPGTAFLNYAIYNIKTTKAALLTMVPICFGVGLTVYYDALSNTTSTKTTSLEGAVFALVGVSISCIYTIWIGTYSKAHGCSSLQLLYNQAPPSALMLMVIAPFTDTFPSLSEVSRESLWLILLSGVLAMLINVSQFYIIHGTNALTSTIVGHTKTCSIIALGWMFGARMNDFSVLGILIAVGGIFAYSSLPYMKGSKLDSISSLVFSKKSVAILALAALIAFGYHESTQYTEIAETNGVLDAKIVQLAASQQEHAQNQESLLHDLSSKLDSTSDQLSKIHETMQEENAKPVMYSKIVHPGICIRIVEARDIFYYIAQSLYDGFQELGVPVEFVPAVKPDDGCTYITFLPNQGGAFKYIAYNWEQLTTPGGWWNDGMYNYLKNAQEVWDYSPKNIQFLKEKGIEAKLVMPNYNMFMADSLMATPNEVRTNTIMFMGSQNDRRNTFLNKAIDTFPGQLLINPPRDQMTKSKIGLNIHFYPSGWILETHRIYQFLSHRLLIISEHSEDHELDKMFEPMVTFFNTDNFVETVYGVFNMSQVEYSKITTYRLNYLKSLPTVAQQLTRTESVIWTGNKAPENKPE</sequence>
<reference evidence="7" key="1">
    <citation type="submission" date="2020-05" db="EMBL/GenBank/DDBJ databases">
        <title>Phylogenomic resolution of chytrid fungi.</title>
        <authorList>
            <person name="Stajich J.E."/>
            <person name="Amses K."/>
            <person name="Simmons R."/>
            <person name="Seto K."/>
            <person name="Myers J."/>
            <person name="Bonds A."/>
            <person name="Quandt C.A."/>
            <person name="Barry K."/>
            <person name="Liu P."/>
            <person name="Grigoriev I."/>
            <person name="Longcore J.E."/>
            <person name="James T.Y."/>
        </authorList>
    </citation>
    <scope>NUCLEOTIDE SEQUENCE</scope>
    <source>
        <strain evidence="7">PLAUS21</strain>
    </source>
</reference>
<dbReference type="Proteomes" id="UP001210925">
    <property type="component" value="Unassembled WGS sequence"/>
</dbReference>
<evidence type="ECO:0000313" key="8">
    <source>
        <dbReference type="Proteomes" id="UP001210925"/>
    </source>
</evidence>
<name>A0AAD5UGI5_9FUNG</name>
<keyword evidence="3 5" id="KW-1133">Transmembrane helix</keyword>
<proteinExistence type="predicted"/>
<evidence type="ECO:0000256" key="2">
    <source>
        <dbReference type="ARBA" id="ARBA00022692"/>
    </source>
</evidence>
<feature type="transmembrane region" description="Helical" evidence="5">
    <location>
        <begin position="123"/>
        <end position="143"/>
    </location>
</feature>
<feature type="transmembrane region" description="Helical" evidence="5">
    <location>
        <begin position="61"/>
        <end position="81"/>
    </location>
</feature>
<dbReference type="InterPro" id="IPR050186">
    <property type="entry name" value="TPT_transporter"/>
</dbReference>
<evidence type="ECO:0000256" key="5">
    <source>
        <dbReference type="SAM" id="Phobius"/>
    </source>
</evidence>
<dbReference type="Pfam" id="PF03151">
    <property type="entry name" value="TPT"/>
    <property type="match status" value="1"/>
</dbReference>
<protein>
    <recommendedName>
        <fullName evidence="6">Sugar phosphate transporter domain-containing protein</fullName>
    </recommendedName>
</protein>
<feature type="transmembrane region" description="Helical" evidence="5">
    <location>
        <begin position="216"/>
        <end position="234"/>
    </location>
</feature>
<dbReference type="GO" id="GO:0016020">
    <property type="term" value="C:membrane"/>
    <property type="evidence" value="ECO:0007669"/>
    <property type="project" value="UniProtKB-SubCell"/>
</dbReference>
<feature type="transmembrane region" description="Helical" evidence="5">
    <location>
        <begin position="33"/>
        <end position="55"/>
    </location>
</feature>
<feature type="transmembrane region" description="Helical" evidence="5">
    <location>
        <begin position="249"/>
        <end position="269"/>
    </location>
</feature>
<feature type="domain" description="Sugar phosphate transporter" evidence="6">
    <location>
        <begin position="34"/>
        <end position="319"/>
    </location>
</feature>
<organism evidence="7 8">
    <name type="scientific">Boothiomyces macroporosus</name>
    <dbReference type="NCBI Taxonomy" id="261099"/>
    <lineage>
        <taxon>Eukaryota</taxon>
        <taxon>Fungi</taxon>
        <taxon>Fungi incertae sedis</taxon>
        <taxon>Chytridiomycota</taxon>
        <taxon>Chytridiomycota incertae sedis</taxon>
        <taxon>Chytridiomycetes</taxon>
        <taxon>Rhizophydiales</taxon>
        <taxon>Terramycetaceae</taxon>
        <taxon>Boothiomyces</taxon>
    </lineage>
</organism>
<dbReference type="AlphaFoldDB" id="A0AAD5UGI5"/>
<keyword evidence="4 5" id="KW-0472">Membrane</keyword>
<feature type="transmembrane region" description="Helical" evidence="5">
    <location>
        <begin position="93"/>
        <end position="111"/>
    </location>
</feature>
<dbReference type="EMBL" id="JADGKB010000077">
    <property type="protein sequence ID" value="KAJ3254841.1"/>
    <property type="molecule type" value="Genomic_DNA"/>
</dbReference>
<feature type="transmembrane region" description="Helical" evidence="5">
    <location>
        <begin position="184"/>
        <end position="204"/>
    </location>
</feature>
<evidence type="ECO:0000313" key="7">
    <source>
        <dbReference type="EMBL" id="KAJ3254841.1"/>
    </source>
</evidence>
<accession>A0AAD5UGI5</accession>
<dbReference type="PANTHER" id="PTHR11132">
    <property type="entry name" value="SOLUTE CARRIER FAMILY 35"/>
    <property type="match status" value="1"/>
</dbReference>
<comment type="caution">
    <text evidence="7">The sequence shown here is derived from an EMBL/GenBank/DDBJ whole genome shotgun (WGS) entry which is preliminary data.</text>
</comment>
<evidence type="ECO:0000256" key="1">
    <source>
        <dbReference type="ARBA" id="ARBA00004141"/>
    </source>
</evidence>
<feature type="transmembrane region" description="Helical" evidence="5">
    <location>
        <begin position="150"/>
        <end position="168"/>
    </location>
</feature>
<dbReference type="InterPro" id="IPR004853">
    <property type="entry name" value="Sugar_P_trans_dom"/>
</dbReference>
<comment type="subcellular location">
    <subcellularLocation>
        <location evidence="1">Membrane</location>
        <topology evidence="1">Multi-pass membrane protein</topology>
    </subcellularLocation>
</comment>